<dbReference type="EMBL" id="JACWMS010000003">
    <property type="protein sequence ID" value="MBD1321341.1"/>
    <property type="molecule type" value="Genomic_DNA"/>
</dbReference>
<comment type="caution">
    <text evidence="7">The sequence shown here is derived from an EMBL/GenBank/DDBJ whole genome shotgun (WGS) entry which is preliminary data.</text>
</comment>
<dbReference type="Gene3D" id="1.20.120.910">
    <property type="entry name" value="DksA, coiled-coil domain"/>
    <property type="match status" value="1"/>
</dbReference>
<dbReference type="InterPro" id="IPR037187">
    <property type="entry name" value="DnaK_N"/>
</dbReference>
<reference evidence="7 8" key="1">
    <citation type="submission" date="2020-09" db="EMBL/GenBank/DDBJ databases">
        <title>Novel species in genus Gordonia.</title>
        <authorList>
            <person name="Zhang G."/>
        </authorList>
    </citation>
    <scope>NUCLEOTIDE SEQUENCE [LARGE SCALE GENOMIC DNA]</scope>
    <source>
        <strain evidence="7 8">ON-33</strain>
    </source>
</reference>
<organism evidence="7 8">
    <name type="scientific">Gordonia hankookensis</name>
    <dbReference type="NCBI Taxonomy" id="589403"/>
    <lineage>
        <taxon>Bacteria</taxon>
        <taxon>Bacillati</taxon>
        <taxon>Actinomycetota</taxon>
        <taxon>Actinomycetes</taxon>
        <taxon>Mycobacteriales</taxon>
        <taxon>Gordoniaceae</taxon>
        <taxon>Gordonia</taxon>
    </lineage>
</organism>
<dbReference type="PANTHER" id="PTHR33823">
    <property type="entry name" value="RNA POLYMERASE-BINDING TRANSCRIPTION FACTOR DKSA-RELATED"/>
    <property type="match status" value="1"/>
</dbReference>
<gene>
    <name evidence="7" type="ORF">IDF66_17280</name>
</gene>
<keyword evidence="8" id="KW-1185">Reference proteome</keyword>
<evidence type="ECO:0000256" key="4">
    <source>
        <dbReference type="PROSITE-ProRule" id="PRU00510"/>
    </source>
</evidence>
<evidence type="ECO:0000256" key="5">
    <source>
        <dbReference type="SAM" id="MobiDB-lite"/>
    </source>
</evidence>
<evidence type="ECO:0000313" key="8">
    <source>
        <dbReference type="Proteomes" id="UP000602395"/>
    </source>
</evidence>
<dbReference type="PROSITE" id="PS51128">
    <property type="entry name" value="ZF_DKSA_2"/>
    <property type="match status" value="1"/>
</dbReference>
<dbReference type="SUPFAM" id="SSF57716">
    <property type="entry name" value="Glucocorticoid receptor-like (DNA-binding domain)"/>
    <property type="match status" value="1"/>
</dbReference>
<evidence type="ECO:0000256" key="2">
    <source>
        <dbReference type="ARBA" id="ARBA00022771"/>
    </source>
</evidence>
<dbReference type="RefSeq" id="WP_190267884.1">
    <property type="nucleotide sequence ID" value="NZ_BAABAD010000005.1"/>
</dbReference>
<evidence type="ECO:0000256" key="3">
    <source>
        <dbReference type="ARBA" id="ARBA00022833"/>
    </source>
</evidence>
<name>A0ABR7WEY1_9ACTN</name>
<feature type="region of interest" description="Disordered" evidence="5">
    <location>
        <begin position="35"/>
        <end position="56"/>
    </location>
</feature>
<proteinExistence type="predicted"/>
<protein>
    <submittedName>
        <fullName evidence="7">TraR/DksA C4-type zinc finger protein</fullName>
    </submittedName>
</protein>
<feature type="zinc finger region" description="dksA C4-type" evidence="4">
    <location>
        <begin position="90"/>
        <end position="114"/>
    </location>
</feature>
<dbReference type="Pfam" id="PF01258">
    <property type="entry name" value="zf-dskA_traR"/>
    <property type="match status" value="1"/>
</dbReference>
<sequence>MSPRDHDGVRSTLGAERDSTVSLIEALSSRLRSVVEATADSSSDDEHDPEGTTLAVERGQIVAQLDRSRVRLDEIDAAFGRLDHGTYGRCESCGESIGPERLDALPAARHCIACATRNSARRW</sequence>
<dbReference type="SUPFAM" id="SSF109635">
    <property type="entry name" value="DnaK suppressor protein DksA, alpha-hairpin domain"/>
    <property type="match status" value="1"/>
</dbReference>
<evidence type="ECO:0000313" key="7">
    <source>
        <dbReference type="EMBL" id="MBD1321341.1"/>
    </source>
</evidence>
<evidence type="ECO:0000259" key="6">
    <source>
        <dbReference type="Pfam" id="PF01258"/>
    </source>
</evidence>
<keyword evidence="2" id="KW-0863">Zinc-finger</keyword>
<feature type="domain" description="Zinc finger DksA/TraR C4-type" evidence="6">
    <location>
        <begin position="85"/>
        <end position="117"/>
    </location>
</feature>
<accession>A0ABR7WEY1</accession>
<keyword evidence="1" id="KW-0479">Metal-binding</keyword>
<dbReference type="PROSITE" id="PS01102">
    <property type="entry name" value="ZF_DKSA_1"/>
    <property type="match status" value="1"/>
</dbReference>
<evidence type="ECO:0000256" key="1">
    <source>
        <dbReference type="ARBA" id="ARBA00022723"/>
    </source>
</evidence>
<dbReference type="Proteomes" id="UP000602395">
    <property type="component" value="Unassembled WGS sequence"/>
</dbReference>
<dbReference type="InterPro" id="IPR020458">
    <property type="entry name" value="Znf_DskA_TraR_CS"/>
</dbReference>
<dbReference type="PANTHER" id="PTHR33823:SF2">
    <property type="entry name" value="RNA POLYMERASE-BINDING TRANSCRIPTION FACTOR DKSA"/>
    <property type="match status" value="1"/>
</dbReference>
<keyword evidence="3" id="KW-0862">Zinc</keyword>
<dbReference type="InterPro" id="IPR000962">
    <property type="entry name" value="Znf_DskA_TraR"/>
</dbReference>